<keyword evidence="4 7" id="KW-0812">Transmembrane</keyword>
<evidence type="ECO:0000313" key="9">
    <source>
        <dbReference type="Proteomes" id="UP001296873"/>
    </source>
</evidence>
<feature type="transmembrane region" description="Helical" evidence="7">
    <location>
        <begin position="330"/>
        <end position="352"/>
    </location>
</feature>
<organism evidence="8 9">
    <name type="scientific">Rhodovibrio sodomensis</name>
    <dbReference type="NCBI Taxonomy" id="1088"/>
    <lineage>
        <taxon>Bacteria</taxon>
        <taxon>Pseudomonadati</taxon>
        <taxon>Pseudomonadota</taxon>
        <taxon>Alphaproteobacteria</taxon>
        <taxon>Rhodospirillales</taxon>
        <taxon>Rhodovibrionaceae</taxon>
        <taxon>Rhodovibrio</taxon>
    </lineage>
</organism>
<evidence type="ECO:0000256" key="2">
    <source>
        <dbReference type="ARBA" id="ARBA00007430"/>
    </source>
</evidence>
<evidence type="ECO:0000256" key="6">
    <source>
        <dbReference type="ARBA" id="ARBA00023136"/>
    </source>
</evidence>
<gene>
    <name evidence="8" type="ORF">CKO28_23690</name>
</gene>
<feature type="transmembrane region" description="Helical" evidence="7">
    <location>
        <begin position="115"/>
        <end position="133"/>
    </location>
</feature>
<feature type="transmembrane region" description="Helical" evidence="7">
    <location>
        <begin position="145"/>
        <end position="167"/>
    </location>
</feature>
<dbReference type="Proteomes" id="UP001296873">
    <property type="component" value="Unassembled WGS sequence"/>
</dbReference>
<sequence length="486" mass="51657">MDSRADMAGRTARGGAWALGGQAVKFAGRMASVAILARLLTPADFGLVAMAAPIVAFVGLFKDFGLSAATIQRDRITQDQLSALYWINVLAGLLLSAAATALAPAVGWFYGDQRLVAITAALGLSFALSGLQVQPSAVLRRQLRLRRLTVIQVSGYLIGIAVAVVSAHSGAGAWALVYGTLAGDLASALLLTAGAGWRPGRPARCQGLGQLLGFGGHVTAFNLINFFPRNLDNILVGRVWGEGALGLYSKAYELLLLPVRQVNGPITQAVVPALSRLRDEPERYRRYYVKSLRMIVTLTAPAIAFLVVAIDPLVRIVLGPQWLDMIPIFQALGPAALIGTSNIATGWVFVSWGHVRRQVWLGLISATIVSAGFLLSVSHGPVQMALTYSLIVLVIRWPQLMLCYHGTPVRLRDFFAATGRPMATAVLASALVFLVGPLATTPAIDLAGRAGVFALAALAFWIALPGGLAMLREMTRDLRHLRGSAA</sequence>
<comment type="subcellular location">
    <subcellularLocation>
        <location evidence="1">Cell membrane</location>
        <topology evidence="1">Multi-pass membrane protein</topology>
    </subcellularLocation>
</comment>
<dbReference type="CDD" id="cd13127">
    <property type="entry name" value="MATE_tuaB_like"/>
    <property type="match status" value="1"/>
</dbReference>
<proteinExistence type="inferred from homology"/>
<evidence type="ECO:0000256" key="7">
    <source>
        <dbReference type="SAM" id="Phobius"/>
    </source>
</evidence>
<dbReference type="PANTHER" id="PTHR30250">
    <property type="entry name" value="PST FAMILY PREDICTED COLANIC ACID TRANSPORTER"/>
    <property type="match status" value="1"/>
</dbReference>
<feature type="transmembrane region" description="Helical" evidence="7">
    <location>
        <begin position="450"/>
        <end position="471"/>
    </location>
</feature>
<evidence type="ECO:0000256" key="4">
    <source>
        <dbReference type="ARBA" id="ARBA00022692"/>
    </source>
</evidence>
<keyword evidence="3" id="KW-1003">Cell membrane</keyword>
<feature type="transmembrane region" description="Helical" evidence="7">
    <location>
        <begin position="173"/>
        <end position="197"/>
    </location>
</feature>
<comment type="similarity">
    <text evidence="2">Belongs to the polysaccharide synthase family.</text>
</comment>
<protein>
    <recommendedName>
        <fullName evidence="10">Lipopolysaccharide biosynthesis protein</fullName>
    </recommendedName>
</protein>
<evidence type="ECO:0008006" key="10">
    <source>
        <dbReference type="Google" id="ProtNLM"/>
    </source>
</evidence>
<reference evidence="8 9" key="1">
    <citation type="journal article" date="2020" name="Microorganisms">
        <title>Osmotic Adaptation and Compatible Solute Biosynthesis of Phototrophic Bacteria as Revealed from Genome Analyses.</title>
        <authorList>
            <person name="Imhoff J.F."/>
            <person name="Rahn T."/>
            <person name="Kunzel S."/>
            <person name="Keller A."/>
            <person name="Neulinger S.C."/>
        </authorList>
    </citation>
    <scope>NUCLEOTIDE SEQUENCE [LARGE SCALE GENOMIC DNA]</scope>
    <source>
        <strain evidence="8 9">DSM 9895</strain>
    </source>
</reference>
<keyword evidence="9" id="KW-1185">Reference proteome</keyword>
<feature type="transmembrane region" description="Helical" evidence="7">
    <location>
        <begin position="292"/>
        <end position="310"/>
    </location>
</feature>
<dbReference type="EMBL" id="NRRL01000136">
    <property type="protein sequence ID" value="MBK1671014.1"/>
    <property type="molecule type" value="Genomic_DNA"/>
</dbReference>
<feature type="transmembrane region" description="Helical" evidence="7">
    <location>
        <begin position="359"/>
        <end position="379"/>
    </location>
</feature>
<keyword evidence="6 7" id="KW-0472">Membrane</keyword>
<name>A0ABS1DMR0_9PROT</name>
<dbReference type="InterPro" id="IPR050833">
    <property type="entry name" value="Poly_Biosynth_Transport"/>
</dbReference>
<evidence type="ECO:0000256" key="1">
    <source>
        <dbReference type="ARBA" id="ARBA00004651"/>
    </source>
</evidence>
<dbReference type="PANTHER" id="PTHR30250:SF10">
    <property type="entry name" value="LIPOPOLYSACCHARIDE BIOSYNTHESIS PROTEIN WZXC"/>
    <property type="match status" value="1"/>
</dbReference>
<evidence type="ECO:0000256" key="5">
    <source>
        <dbReference type="ARBA" id="ARBA00022989"/>
    </source>
</evidence>
<keyword evidence="5 7" id="KW-1133">Transmembrane helix</keyword>
<evidence type="ECO:0000313" key="8">
    <source>
        <dbReference type="EMBL" id="MBK1671014.1"/>
    </source>
</evidence>
<feature type="transmembrane region" description="Helical" evidence="7">
    <location>
        <begin position="425"/>
        <end position="444"/>
    </location>
</feature>
<accession>A0ABS1DMR0</accession>
<comment type="caution">
    <text evidence="8">The sequence shown here is derived from an EMBL/GenBank/DDBJ whole genome shotgun (WGS) entry which is preliminary data.</text>
</comment>
<feature type="transmembrane region" description="Helical" evidence="7">
    <location>
        <begin position="83"/>
        <end position="109"/>
    </location>
</feature>
<feature type="transmembrane region" description="Helical" evidence="7">
    <location>
        <begin position="385"/>
        <end position="404"/>
    </location>
</feature>
<evidence type="ECO:0000256" key="3">
    <source>
        <dbReference type="ARBA" id="ARBA00022475"/>
    </source>
</evidence>
<dbReference type="Pfam" id="PF13440">
    <property type="entry name" value="Polysacc_synt_3"/>
    <property type="match status" value="1"/>
</dbReference>
<feature type="transmembrane region" description="Helical" evidence="7">
    <location>
        <begin position="45"/>
        <end position="62"/>
    </location>
</feature>